<dbReference type="AlphaFoldDB" id="A0A9D4D5I1"/>
<comment type="caution">
    <text evidence="1">The sequence shown here is derived from an EMBL/GenBank/DDBJ whole genome shotgun (WGS) entry which is preliminary data.</text>
</comment>
<protein>
    <submittedName>
        <fullName evidence="1">Uncharacterized protein</fullName>
    </submittedName>
</protein>
<proteinExistence type="predicted"/>
<evidence type="ECO:0000313" key="1">
    <source>
        <dbReference type="EMBL" id="KAH3738539.1"/>
    </source>
</evidence>
<evidence type="ECO:0000313" key="2">
    <source>
        <dbReference type="Proteomes" id="UP000828390"/>
    </source>
</evidence>
<dbReference type="EMBL" id="JAIWYP010000011">
    <property type="protein sequence ID" value="KAH3738539.1"/>
    <property type="molecule type" value="Genomic_DNA"/>
</dbReference>
<reference evidence="1" key="1">
    <citation type="journal article" date="2019" name="bioRxiv">
        <title>The Genome of the Zebra Mussel, Dreissena polymorpha: A Resource for Invasive Species Research.</title>
        <authorList>
            <person name="McCartney M.A."/>
            <person name="Auch B."/>
            <person name="Kono T."/>
            <person name="Mallez S."/>
            <person name="Zhang Y."/>
            <person name="Obille A."/>
            <person name="Becker A."/>
            <person name="Abrahante J.E."/>
            <person name="Garbe J."/>
            <person name="Badalamenti J.P."/>
            <person name="Herman A."/>
            <person name="Mangelson H."/>
            <person name="Liachko I."/>
            <person name="Sullivan S."/>
            <person name="Sone E.D."/>
            <person name="Koren S."/>
            <person name="Silverstein K.A.T."/>
            <person name="Beckman K.B."/>
            <person name="Gohl D.M."/>
        </authorList>
    </citation>
    <scope>NUCLEOTIDE SEQUENCE</scope>
    <source>
        <strain evidence="1">Duluth1</strain>
        <tissue evidence="1">Whole animal</tissue>
    </source>
</reference>
<name>A0A9D4D5I1_DREPO</name>
<accession>A0A9D4D5I1</accession>
<gene>
    <name evidence="1" type="ORF">DPMN_045176</name>
</gene>
<reference evidence="1" key="2">
    <citation type="submission" date="2020-11" db="EMBL/GenBank/DDBJ databases">
        <authorList>
            <person name="McCartney M.A."/>
            <person name="Auch B."/>
            <person name="Kono T."/>
            <person name="Mallez S."/>
            <person name="Becker A."/>
            <person name="Gohl D.M."/>
            <person name="Silverstein K.A.T."/>
            <person name="Koren S."/>
            <person name="Bechman K.B."/>
            <person name="Herman A."/>
            <person name="Abrahante J.E."/>
            <person name="Garbe J."/>
        </authorList>
    </citation>
    <scope>NUCLEOTIDE SEQUENCE</scope>
    <source>
        <strain evidence="1">Duluth1</strain>
        <tissue evidence="1">Whole animal</tissue>
    </source>
</reference>
<organism evidence="1 2">
    <name type="scientific">Dreissena polymorpha</name>
    <name type="common">Zebra mussel</name>
    <name type="synonym">Mytilus polymorpha</name>
    <dbReference type="NCBI Taxonomy" id="45954"/>
    <lineage>
        <taxon>Eukaryota</taxon>
        <taxon>Metazoa</taxon>
        <taxon>Spiralia</taxon>
        <taxon>Lophotrochozoa</taxon>
        <taxon>Mollusca</taxon>
        <taxon>Bivalvia</taxon>
        <taxon>Autobranchia</taxon>
        <taxon>Heteroconchia</taxon>
        <taxon>Euheterodonta</taxon>
        <taxon>Imparidentia</taxon>
        <taxon>Neoheterodontei</taxon>
        <taxon>Myida</taxon>
        <taxon>Dreissenoidea</taxon>
        <taxon>Dreissenidae</taxon>
        <taxon>Dreissena</taxon>
    </lineage>
</organism>
<keyword evidence="2" id="KW-1185">Reference proteome</keyword>
<sequence length="121" mass="14091">MNMLKPGKPHHLLQQQASSTYDANRQVLKLKFMCGKYFLQSDRASFSNNNVDDTCRVCYESPEKHMVLECSGLVAVRDPILRDIESEIEVLFPGLWHSYTQDRYVYLIHIPDTRTEIKCSH</sequence>
<dbReference type="Proteomes" id="UP000828390">
    <property type="component" value="Unassembled WGS sequence"/>
</dbReference>